<evidence type="ECO:0000259" key="1">
    <source>
        <dbReference type="Pfam" id="PF01979"/>
    </source>
</evidence>
<proteinExistence type="predicted"/>
<dbReference type="InterPro" id="IPR006680">
    <property type="entry name" value="Amidohydro-rel"/>
</dbReference>
<dbReference type="Gene3D" id="3.20.20.140">
    <property type="entry name" value="Metal-dependent hydrolases"/>
    <property type="match status" value="1"/>
</dbReference>
<dbReference type="Proteomes" id="UP000003448">
    <property type="component" value="Unassembled WGS sequence"/>
</dbReference>
<organism evidence="2 3">
    <name type="scientific">Micromonospora lupini str. Lupac 08</name>
    <dbReference type="NCBI Taxonomy" id="1150864"/>
    <lineage>
        <taxon>Bacteria</taxon>
        <taxon>Bacillati</taxon>
        <taxon>Actinomycetota</taxon>
        <taxon>Actinomycetes</taxon>
        <taxon>Micromonosporales</taxon>
        <taxon>Micromonosporaceae</taxon>
        <taxon>Micromonospora</taxon>
    </lineage>
</organism>
<feature type="domain" description="Amidohydrolase-related" evidence="1">
    <location>
        <begin position="54"/>
        <end position="391"/>
    </location>
</feature>
<keyword evidence="2" id="KW-0378">Hydrolase</keyword>
<evidence type="ECO:0000313" key="3">
    <source>
        <dbReference type="Proteomes" id="UP000003448"/>
    </source>
</evidence>
<dbReference type="SUPFAM" id="SSF51338">
    <property type="entry name" value="Composite domain of metallo-dependent hydrolases"/>
    <property type="match status" value="2"/>
</dbReference>
<gene>
    <name evidence="2" type="ORF">MILUP08_44044</name>
</gene>
<dbReference type="EMBL" id="CAIE01000031">
    <property type="protein sequence ID" value="CCH19127.1"/>
    <property type="molecule type" value="Genomic_DNA"/>
</dbReference>
<dbReference type="Pfam" id="PF01979">
    <property type="entry name" value="Amidohydro_1"/>
    <property type="match status" value="1"/>
</dbReference>
<name>I0L5N0_9ACTN</name>
<comment type="caution">
    <text evidence="2">The sequence shown here is derived from an EMBL/GenBank/DDBJ whole genome shotgun (WGS) entry which is preliminary data.</text>
</comment>
<dbReference type="InterPro" id="IPR051781">
    <property type="entry name" value="Metallo-dep_Hydrolase"/>
</dbReference>
<sequence length="403" mass="41287">MTGHAVRAARLFDGERLVDGGVLVLLDGCRITDVRRGWAQAPEGWPVREHPDGTLLPGLIDAHVHLCADAGPDALGRLAERPDADLDTVVEASLRAHLAAGVTTVRDLGDRRGAVLRWRAREVRDDLPTVVGSGAPITSVGGHCWWLGGEASGVDGIREAVRRQAAAGADLLKVMASGGVFTPGTDTTRPQFTDQELTAAVTQAHDFGLPVTAHAHALSAVEQALRVGVDGIEHCTCVTATGAQVPEELADRLATSGVAVCATLGTDPAVITPPEVVEMAARAGLSEAALRAAAATLHRAGVRLVAGSDAGLGPAKPHGILPETLVEYVASGIPATAALAAATSVGAEVCGLGRSKGRVRAGFDADLLVVHGDPTSDMTVLRRPLAVYVNGAIPAGTLPGNTI</sequence>
<dbReference type="GO" id="GO:0016810">
    <property type="term" value="F:hydrolase activity, acting on carbon-nitrogen (but not peptide) bonds"/>
    <property type="evidence" value="ECO:0007669"/>
    <property type="project" value="InterPro"/>
</dbReference>
<dbReference type="PANTHER" id="PTHR43135:SF3">
    <property type="entry name" value="ALPHA-D-RIBOSE 1-METHYLPHOSPHONATE 5-TRIPHOSPHATE DIPHOSPHATASE"/>
    <property type="match status" value="1"/>
</dbReference>
<accession>I0L5N0</accession>
<dbReference type="RefSeq" id="WP_007461004.1">
    <property type="nucleotide sequence ID" value="NZ_HF570108.1"/>
</dbReference>
<dbReference type="SUPFAM" id="SSF51556">
    <property type="entry name" value="Metallo-dependent hydrolases"/>
    <property type="match status" value="1"/>
</dbReference>
<evidence type="ECO:0000313" key="2">
    <source>
        <dbReference type="EMBL" id="CCH19127.1"/>
    </source>
</evidence>
<dbReference type="OrthoDB" id="3514520at2"/>
<dbReference type="STRING" id="1150864.MILUP08_44044"/>
<protein>
    <submittedName>
        <fullName evidence="2">Amidohydrolase</fullName>
    </submittedName>
</protein>
<dbReference type="eggNOG" id="COG1228">
    <property type="taxonomic scope" value="Bacteria"/>
</dbReference>
<dbReference type="PANTHER" id="PTHR43135">
    <property type="entry name" value="ALPHA-D-RIBOSE 1-METHYLPHOSPHONATE 5-TRIPHOSPHATE DIPHOSPHATASE"/>
    <property type="match status" value="1"/>
</dbReference>
<dbReference type="Gene3D" id="2.30.40.10">
    <property type="entry name" value="Urease, subunit C, domain 1"/>
    <property type="match status" value="1"/>
</dbReference>
<dbReference type="InterPro" id="IPR011059">
    <property type="entry name" value="Metal-dep_hydrolase_composite"/>
</dbReference>
<dbReference type="InterPro" id="IPR032466">
    <property type="entry name" value="Metal_Hydrolase"/>
</dbReference>
<reference evidence="3" key="1">
    <citation type="journal article" date="2012" name="J. Bacteriol.">
        <title>Genome Sequence of Micromonospora lupini Lupac 08, Isolated from Root Nodules of Lupinus angustifolius.</title>
        <authorList>
            <person name="Alonso-Vega P."/>
            <person name="Normand P."/>
            <person name="Bacigalupe R."/>
            <person name="Pujic P."/>
            <person name="Lajus A."/>
            <person name="Vallenet D."/>
            <person name="Carro L."/>
            <person name="Coll P."/>
            <person name="Trujillo M.E."/>
        </authorList>
    </citation>
    <scope>NUCLEOTIDE SEQUENCE [LARGE SCALE GENOMIC DNA]</scope>
    <source>
        <strain evidence="3">Lupac 08</strain>
    </source>
</reference>
<dbReference type="AlphaFoldDB" id="I0L5N0"/>
<keyword evidence="3" id="KW-1185">Reference proteome</keyword>